<reference evidence="1" key="1">
    <citation type="submission" date="2017-02" db="UniProtKB">
        <authorList>
            <consortium name="WormBaseParasite"/>
        </authorList>
    </citation>
    <scope>IDENTIFICATION</scope>
</reference>
<proteinExistence type="predicted"/>
<organism evidence="1">
    <name type="scientific">Anisakis simplex</name>
    <name type="common">Herring worm</name>
    <dbReference type="NCBI Taxonomy" id="6269"/>
    <lineage>
        <taxon>Eukaryota</taxon>
        <taxon>Metazoa</taxon>
        <taxon>Ecdysozoa</taxon>
        <taxon>Nematoda</taxon>
        <taxon>Chromadorea</taxon>
        <taxon>Rhabditida</taxon>
        <taxon>Spirurina</taxon>
        <taxon>Ascaridomorpha</taxon>
        <taxon>Ascaridoidea</taxon>
        <taxon>Anisakidae</taxon>
        <taxon>Anisakis</taxon>
        <taxon>Anisakis simplex complex</taxon>
    </lineage>
</organism>
<dbReference type="AlphaFoldDB" id="A0A0M3JK96"/>
<dbReference type="WBParaSite" id="ASIM_0000806901-mRNA-1">
    <property type="protein sequence ID" value="ASIM_0000806901-mRNA-1"/>
    <property type="gene ID" value="ASIM_0000806901"/>
</dbReference>
<name>A0A0M3JK96_ANISI</name>
<sequence>LPNGLWVHPSGSVQEGMTNSAFNGEVWSVVLSQKPLKWHKNSVVIPKLDEQELVIEIADDGMIYVADNHQGVFATKIEY</sequence>
<protein>
    <submittedName>
        <fullName evidence="1">Sialidase</fullName>
    </submittedName>
</protein>
<evidence type="ECO:0000313" key="1">
    <source>
        <dbReference type="WBParaSite" id="ASIM_0000806901-mRNA-1"/>
    </source>
</evidence>
<accession>A0A0M3JK96</accession>